<dbReference type="HOGENOM" id="CLU_645430_0_0_14"/>
<dbReference type="AlphaFoldDB" id="R4U758"/>
<feature type="transmembrane region" description="Helical" evidence="1">
    <location>
        <begin position="346"/>
        <end position="364"/>
    </location>
</feature>
<accession>R4U758</accession>
<dbReference type="STRING" id="1276229.SSYRP_v1c08940"/>
<feature type="transmembrane region" description="Helical" evidence="1">
    <location>
        <begin position="313"/>
        <end position="339"/>
    </location>
</feature>
<dbReference type="Proteomes" id="UP000013963">
    <property type="component" value="Chromosome"/>
</dbReference>
<feature type="transmembrane region" description="Helical" evidence="1">
    <location>
        <begin position="230"/>
        <end position="255"/>
    </location>
</feature>
<keyword evidence="1" id="KW-1133">Transmembrane helix</keyword>
<reference evidence="2 3" key="1">
    <citation type="journal article" date="2013" name="Genome Biol. Evol.">
        <title>Complete genomes of two dipteran-associated spiroplasmas provided insights into the origin, dynamics, and impacts of viral invasion in spiroplasma.</title>
        <authorList>
            <person name="Ku C."/>
            <person name="Lo W.S."/>
            <person name="Chen L.L."/>
            <person name="Kuo C.H."/>
        </authorList>
    </citation>
    <scope>NUCLEOTIDE SEQUENCE [LARGE SCALE GENOMIC DNA]</scope>
    <source>
        <strain evidence="2">EA-1</strain>
    </source>
</reference>
<feature type="transmembrane region" description="Helical" evidence="1">
    <location>
        <begin position="6"/>
        <end position="26"/>
    </location>
</feature>
<evidence type="ECO:0008006" key="4">
    <source>
        <dbReference type="Google" id="ProtNLM"/>
    </source>
</evidence>
<feature type="transmembrane region" description="Helical" evidence="1">
    <location>
        <begin position="47"/>
        <end position="71"/>
    </location>
</feature>
<evidence type="ECO:0000313" key="2">
    <source>
        <dbReference type="EMBL" id="AGM26483.1"/>
    </source>
</evidence>
<protein>
    <recommendedName>
        <fullName evidence="4">Transmembrane protein</fullName>
    </recommendedName>
</protein>
<dbReference type="KEGG" id="ssyr:SSYRP_v1c08940"/>
<evidence type="ECO:0000256" key="1">
    <source>
        <dbReference type="SAM" id="Phobius"/>
    </source>
</evidence>
<evidence type="ECO:0000313" key="3">
    <source>
        <dbReference type="Proteomes" id="UP000013963"/>
    </source>
</evidence>
<feature type="transmembrane region" description="Helical" evidence="1">
    <location>
        <begin position="91"/>
        <end position="115"/>
    </location>
</feature>
<feature type="transmembrane region" description="Helical" evidence="1">
    <location>
        <begin position="276"/>
        <end position="301"/>
    </location>
</feature>
<organism evidence="2 3">
    <name type="scientific">Spiroplasma syrphidicola EA-1</name>
    <dbReference type="NCBI Taxonomy" id="1276229"/>
    <lineage>
        <taxon>Bacteria</taxon>
        <taxon>Bacillati</taxon>
        <taxon>Mycoplasmatota</taxon>
        <taxon>Mollicutes</taxon>
        <taxon>Entomoplasmatales</taxon>
        <taxon>Spiroplasmataceae</taxon>
        <taxon>Spiroplasma</taxon>
    </lineage>
</organism>
<sequence>MTELGVLKYYLILNILLGIFSVIFLVSYQYYYWTKKKSHQKVLITKLFYLVNGGLGLAFLFALTDLILILISANLTFVHNYFPNWNYPGRLVFYTIFLTASFISLLWAICAIFFFDKKIILFLTPTTLSTMFTIFPVNQEAIKVTTFATTTLFEVNEINLQYRSKNKLTAGLITYYDLKPKINDNENFNNNWKILNKQKYTTKIAATIFANSSAFGTLYWQVFFQKWINFGLFLLKLVATLMITYIFVSGIVHFFPKEWIFYSYDGKNYLLKTKNLVFVLTIFLIIFAVIEIIALSFNLIVNLRTKNIVMTSFIIGQIIGWIVSLSLLLYFFTSIFLLVDYLNAKNITPTLPAPVIVAKLLFWINEDYILGMGLIILSLLIVNIITLALTIWNYHWEKGTIKLYRKFNISLPTLVIKNLFKPLER</sequence>
<name>R4U758_9MOLU</name>
<keyword evidence="1" id="KW-0472">Membrane</keyword>
<gene>
    <name evidence="2" type="ORF">SSYRP_v1c08940</name>
</gene>
<proteinExistence type="predicted"/>
<dbReference type="EMBL" id="CP005078">
    <property type="protein sequence ID" value="AGM26483.1"/>
    <property type="molecule type" value="Genomic_DNA"/>
</dbReference>
<keyword evidence="3" id="KW-1185">Reference proteome</keyword>
<dbReference type="PATRIC" id="fig|1276229.3.peg.888"/>
<feature type="transmembrane region" description="Helical" evidence="1">
    <location>
        <begin position="370"/>
        <end position="396"/>
    </location>
</feature>
<dbReference type="RefSeq" id="WP_016341123.1">
    <property type="nucleotide sequence ID" value="NC_021284.1"/>
</dbReference>
<keyword evidence="1" id="KW-0812">Transmembrane</keyword>
<feature type="transmembrane region" description="Helical" evidence="1">
    <location>
        <begin position="204"/>
        <end position="224"/>
    </location>
</feature>